<dbReference type="RefSeq" id="WP_158620146.1">
    <property type="nucleotide sequence ID" value="NZ_RAWG01000242.1"/>
</dbReference>
<reference evidence="2" key="1">
    <citation type="submission" date="2018-09" db="EMBL/GenBank/DDBJ databases">
        <authorList>
            <person name="Livingstone P.G."/>
            <person name="Whitworth D.E."/>
        </authorList>
    </citation>
    <scope>NUCLEOTIDE SEQUENCE [LARGE SCALE GENOMIC DNA]</scope>
    <source>
        <strain evidence="2">CA040B</strain>
    </source>
</reference>
<dbReference type="OrthoDB" id="5516177at2"/>
<dbReference type="Proteomes" id="UP000273405">
    <property type="component" value="Unassembled WGS sequence"/>
</dbReference>
<evidence type="ECO:0000313" key="1">
    <source>
        <dbReference type="EMBL" id="RKH37444.1"/>
    </source>
</evidence>
<dbReference type="EMBL" id="RAWG01000242">
    <property type="protein sequence ID" value="RKH37444.1"/>
    <property type="molecule type" value="Genomic_DNA"/>
</dbReference>
<comment type="caution">
    <text evidence="1">The sequence shown here is derived from an EMBL/GenBank/DDBJ whole genome shotgun (WGS) entry which is preliminary data.</text>
</comment>
<accession>A0A3A8NDJ4</accession>
<proteinExistence type="predicted"/>
<keyword evidence="2" id="KW-1185">Reference proteome</keyword>
<evidence type="ECO:0000313" key="2">
    <source>
        <dbReference type="Proteomes" id="UP000273405"/>
    </source>
</evidence>
<protein>
    <recommendedName>
        <fullName evidence="3">Carboxypeptidase regulatory-like domain-containing protein</fullName>
    </recommendedName>
</protein>
<evidence type="ECO:0008006" key="3">
    <source>
        <dbReference type="Google" id="ProtNLM"/>
    </source>
</evidence>
<feature type="non-terminal residue" evidence="1">
    <location>
        <position position="1"/>
    </location>
</feature>
<organism evidence="1 2">
    <name type="scientific">Corallococcus sicarius</name>
    <dbReference type="NCBI Taxonomy" id="2316726"/>
    <lineage>
        <taxon>Bacteria</taxon>
        <taxon>Pseudomonadati</taxon>
        <taxon>Myxococcota</taxon>
        <taxon>Myxococcia</taxon>
        <taxon>Myxococcales</taxon>
        <taxon>Cystobacterineae</taxon>
        <taxon>Myxococcaceae</taxon>
        <taxon>Corallococcus</taxon>
    </lineage>
</organism>
<name>A0A3A8NDJ4_9BACT</name>
<dbReference type="AlphaFoldDB" id="A0A3A8NDJ4"/>
<sequence length="102" mass="11229">PVPAAETQYLVLTGGSPFLRAIGFVRRADGEPLAGFVNLSVSKMATLTLPTEPGQYEFRFQTRNGTGDFKLAQRTERGSPKNVRDFEMEASGAIQTYRFSIP</sequence>
<gene>
    <name evidence="1" type="ORF">D7X12_29595</name>
</gene>